<proteinExistence type="predicted"/>
<dbReference type="Proteomes" id="UP000501602">
    <property type="component" value="Chromosome"/>
</dbReference>
<accession>A0A6H1UBB9</accession>
<sequence length="115" mass="12761">MKNTSQDGFHSSPAAQDDSTDSLPNGLLATMMLCLLAAVDKQHLEQFGDSNMELAFDLGIAVQVAEEETIPLPDIMVEVFELYNRKLALTLPSKQLAKQVAESYYHAQFAKQHLH</sequence>
<evidence type="ECO:0000256" key="1">
    <source>
        <dbReference type="SAM" id="MobiDB-lite"/>
    </source>
</evidence>
<name>A0A6H1UBB9_9GAMM</name>
<evidence type="ECO:0000313" key="2">
    <source>
        <dbReference type="EMBL" id="QIZ76377.1"/>
    </source>
</evidence>
<evidence type="ECO:0000313" key="3">
    <source>
        <dbReference type="Proteomes" id="UP000501602"/>
    </source>
</evidence>
<dbReference type="AlphaFoldDB" id="A0A6H1UBB9"/>
<reference evidence="2 3" key="1">
    <citation type="submission" date="2020-04" db="EMBL/GenBank/DDBJ databases">
        <title>Ferrimonas sp. S7 isolated from sea water.</title>
        <authorList>
            <person name="Bae S.S."/>
            <person name="Baek K."/>
        </authorList>
    </citation>
    <scope>NUCLEOTIDE SEQUENCE [LARGE SCALE GENOMIC DNA]</scope>
    <source>
        <strain evidence="2 3">S7</strain>
    </source>
</reference>
<dbReference type="KEGG" id="fes:HER31_05600"/>
<organism evidence="2 3">
    <name type="scientific">Ferrimonas lipolytica</name>
    <dbReference type="NCBI Taxonomy" id="2724191"/>
    <lineage>
        <taxon>Bacteria</taxon>
        <taxon>Pseudomonadati</taxon>
        <taxon>Pseudomonadota</taxon>
        <taxon>Gammaproteobacteria</taxon>
        <taxon>Alteromonadales</taxon>
        <taxon>Ferrimonadaceae</taxon>
        <taxon>Ferrimonas</taxon>
    </lineage>
</organism>
<dbReference type="EMBL" id="CP051180">
    <property type="protein sequence ID" value="QIZ76377.1"/>
    <property type="molecule type" value="Genomic_DNA"/>
</dbReference>
<gene>
    <name evidence="2" type="ORF">HER31_05600</name>
</gene>
<keyword evidence="3" id="KW-1185">Reference proteome</keyword>
<protein>
    <submittedName>
        <fullName evidence="2">Uncharacterized protein</fullName>
    </submittedName>
</protein>
<dbReference type="RefSeq" id="WP_168659639.1">
    <property type="nucleotide sequence ID" value="NZ_CP051180.1"/>
</dbReference>
<feature type="region of interest" description="Disordered" evidence="1">
    <location>
        <begin position="1"/>
        <end position="22"/>
    </location>
</feature>